<dbReference type="GO" id="GO:0046872">
    <property type="term" value="F:metal ion binding"/>
    <property type="evidence" value="ECO:0007669"/>
    <property type="project" value="UniProtKB-KW"/>
</dbReference>
<dbReference type="SMART" id="SM00279">
    <property type="entry name" value="HhH2"/>
    <property type="match status" value="1"/>
</dbReference>
<dbReference type="Gene3D" id="1.10.150.20">
    <property type="entry name" value="5' to 3' exonuclease, C-terminal subdomain"/>
    <property type="match status" value="1"/>
</dbReference>
<dbReference type="GO" id="GO:0004518">
    <property type="term" value="F:nuclease activity"/>
    <property type="evidence" value="ECO:0007669"/>
    <property type="project" value="UniProtKB-KW"/>
</dbReference>
<dbReference type="InterPro" id="IPR006086">
    <property type="entry name" value="XPG-I_dom"/>
</dbReference>
<dbReference type="InterPro" id="IPR036279">
    <property type="entry name" value="5-3_exonuclease_C_sf"/>
</dbReference>
<dbReference type="SMART" id="SM00484">
    <property type="entry name" value="XPGI"/>
    <property type="match status" value="1"/>
</dbReference>
<dbReference type="GO" id="GO:0003677">
    <property type="term" value="F:DNA binding"/>
    <property type="evidence" value="ECO:0007669"/>
    <property type="project" value="InterPro"/>
</dbReference>
<dbReference type="Gene3D" id="3.40.50.1010">
    <property type="entry name" value="5'-nuclease"/>
    <property type="match status" value="1"/>
</dbReference>
<accession>A0A6C0CGD1</accession>
<dbReference type="EMBL" id="MN739415">
    <property type="protein sequence ID" value="QHT03648.1"/>
    <property type="molecule type" value="Genomic_DNA"/>
</dbReference>
<keyword evidence="4" id="KW-0378">Hydrolase</keyword>
<evidence type="ECO:0000256" key="1">
    <source>
        <dbReference type="ARBA" id="ARBA00001946"/>
    </source>
</evidence>
<dbReference type="SUPFAM" id="SSF88723">
    <property type="entry name" value="PIN domain-like"/>
    <property type="match status" value="1"/>
</dbReference>
<dbReference type="InterPro" id="IPR029060">
    <property type="entry name" value="PIN-like_dom_sf"/>
</dbReference>
<keyword evidence="2" id="KW-0540">Nuclease</keyword>
<dbReference type="InterPro" id="IPR008918">
    <property type="entry name" value="HhH2"/>
</dbReference>
<feature type="domain" description="XPG-I" evidence="6">
    <location>
        <begin position="162"/>
        <end position="237"/>
    </location>
</feature>
<keyword evidence="3" id="KW-0479">Metal-binding</keyword>
<proteinExistence type="predicted"/>
<dbReference type="PRINTS" id="PR00853">
    <property type="entry name" value="XPGRADSUPER"/>
</dbReference>
<protein>
    <recommendedName>
        <fullName evidence="6">XPG-I domain-containing protein</fullName>
    </recommendedName>
</protein>
<name>A0A6C0CGD1_9ZZZZ</name>
<evidence type="ECO:0000256" key="3">
    <source>
        <dbReference type="ARBA" id="ARBA00022723"/>
    </source>
</evidence>
<organism evidence="7">
    <name type="scientific">viral metagenome</name>
    <dbReference type="NCBI Taxonomy" id="1070528"/>
    <lineage>
        <taxon>unclassified sequences</taxon>
        <taxon>metagenomes</taxon>
        <taxon>organismal metagenomes</taxon>
    </lineage>
</organism>
<dbReference type="Pfam" id="PF00752">
    <property type="entry name" value="XPG_N"/>
    <property type="match status" value="1"/>
</dbReference>
<dbReference type="PANTHER" id="PTHR11081">
    <property type="entry name" value="FLAP ENDONUCLEASE FAMILY MEMBER"/>
    <property type="match status" value="1"/>
</dbReference>
<keyword evidence="5" id="KW-0460">Magnesium</keyword>
<comment type="cofactor">
    <cofactor evidence="1">
        <name>Mg(2+)</name>
        <dbReference type="ChEBI" id="CHEBI:18420"/>
    </cofactor>
</comment>
<evidence type="ECO:0000313" key="7">
    <source>
        <dbReference type="EMBL" id="QHT03648.1"/>
    </source>
</evidence>
<reference evidence="7" key="1">
    <citation type="journal article" date="2020" name="Nature">
        <title>Giant virus diversity and host interactions through global metagenomics.</title>
        <authorList>
            <person name="Schulz F."/>
            <person name="Roux S."/>
            <person name="Paez-Espino D."/>
            <person name="Jungbluth S."/>
            <person name="Walsh D.A."/>
            <person name="Denef V.J."/>
            <person name="McMahon K.D."/>
            <person name="Konstantinidis K.T."/>
            <person name="Eloe-Fadrosh E.A."/>
            <person name="Kyrpides N.C."/>
            <person name="Woyke T."/>
        </authorList>
    </citation>
    <scope>NUCLEOTIDE SEQUENCE</scope>
    <source>
        <strain evidence="7">GVMAG-M-3300021079-18</strain>
    </source>
</reference>
<evidence type="ECO:0000256" key="5">
    <source>
        <dbReference type="ARBA" id="ARBA00022842"/>
    </source>
</evidence>
<dbReference type="InterPro" id="IPR006084">
    <property type="entry name" value="XPG/Rad2"/>
</dbReference>
<dbReference type="SUPFAM" id="SSF47807">
    <property type="entry name" value="5' to 3' exonuclease, C-terminal subdomain"/>
    <property type="match status" value="1"/>
</dbReference>
<dbReference type="AlphaFoldDB" id="A0A6C0CGD1"/>
<evidence type="ECO:0000259" key="6">
    <source>
        <dbReference type="SMART" id="SM00484"/>
    </source>
</evidence>
<evidence type="ECO:0000256" key="4">
    <source>
        <dbReference type="ARBA" id="ARBA00022801"/>
    </source>
</evidence>
<dbReference type="InterPro" id="IPR006085">
    <property type="entry name" value="XPG_DNA_repair_N"/>
</dbReference>
<sequence length="379" mass="43218">MGIADLLKTLKQKHPETILKDVPLKTFKGTTLAGDVCIYAYKYMAVAREEACKFIDVAKEDPKHENMRSFWLEKYYQLAMAFIESDINFIPVFDGRPFRLKDRTKEDRASVGLQRDEKIADLRHALQQEPDNDKIRTALHNEIIRAVTFQPQDWEYLEDMLRTMGLPVLKGPYEAEAVCARLVRAGLATGVVSNDGDTLAHGSNIMIIDVKRSYQGKKPTHKCTCIILSEVLRVLGLSRNAFVDFCTLLGTDYNDRIPKYGWVNALKLIKQYGNLEAVIASLTPKVDLKEHRLGDIALRKEIRGYFVDELPDSIPDHPLTLCYESGLYDCFDRIFNGFNRKRMLDVTVKSASILTDFNQKFACLQNFILLCKGNGHQNQ</sequence>
<dbReference type="Pfam" id="PF00867">
    <property type="entry name" value="XPG_I"/>
    <property type="match status" value="1"/>
</dbReference>
<dbReference type="GO" id="GO:0016787">
    <property type="term" value="F:hydrolase activity"/>
    <property type="evidence" value="ECO:0007669"/>
    <property type="project" value="UniProtKB-KW"/>
</dbReference>
<evidence type="ECO:0000256" key="2">
    <source>
        <dbReference type="ARBA" id="ARBA00022722"/>
    </source>
</evidence>